<keyword evidence="4" id="KW-1133">Transmembrane helix</keyword>
<comment type="caution">
    <text evidence="6">The sequence shown here is derived from an EMBL/GenBank/DDBJ whole genome shotgun (WGS) entry which is preliminary data.</text>
</comment>
<evidence type="ECO:0000256" key="1">
    <source>
        <dbReference type="ARBA" id="ARBA00023015"/>
    </source>
</evidence>
<evidence type="ECO:0000313" key="6">
    <source>
        <dbReference type="EMBL" id="RTE10838.1"/>
    </source>
</evidence>
<dbReference type="Pfam" id="PF12833">
    <property type="entry name" value="HTH_18"/>
    <property type="match status" value="1"/>
</dbReference>
<dbReference type="PROSITE" id="PS01124">
    <property type="entry name" value="HTH_ARAC_FAMILY_2"/>
    <property type="match status" value="1"/>
</dbReference>
<dbReference type="SUPFAM" id="SSF46689">
    <property type="entry name" value="Homeodomain-like"/>
    <property type="match status" value="2"/>
</dbReference>
<evidence type="ECO:0000256" key="2">
    <source>
        <dbReference type="ARBA" id="ARBA00023125"/>
    </source>
</evidence>
<evidence type="ECO:0000256" key="4">
    <source>
        <dbReference type="SAM" id="Phobius"/>
    </source>
</evidence>
<dbReference type="PROSITE" id="PS51257">
    <property type="entry name" value="PROKAR_LIPOPROTEIN"/>
    <property type="match status" value="1"/>
</dbReference>
<accession>A0A430JIH2</accession>
<evidence type="ECO:0000313" key="7">
    <source>
        <dbReference type="Proteomes" id="UP000276128"/>
    </source>
</evidence>
<dbReference type="SMART" id="SM00342">
    <property type="entry name" value="HTH_ARAC"/>
    <property type="match status" value="1"/>
</dbReference>
<dbReference type="RefSeq" id="WP_126140301.1">
    <property type="nucleotide sequence ID" value="NZ_RXHU01000015.1"/>
</dbReference>
<dbReference type="GO" id="GO:0043565">
    <property type="term" value="F:sequence-specific DNA binding"/>
    <property type="evidence" value="ECO:0007669"/>
    <property type="project" value="InterPro"/>
</dbReference>
<organism evidence="6 7">
    <name type="scientific">Paenibacillus whitsoniae</name>
    <dbReference type="NCBI Taxonomy" id="2496558"/>
    <lineage>
        <taxon>Bacteria</taxon>
        <taxon>Bacillati</taxon>
        <taxon>Bacillota</taxon>
        <taxon>Bacilli</taxon>
        <taxon>Bacillales</taxon>
        <taxon>Paenibacillaceae</taxon>
        <taxon>Paenibacillus</taxon>
    </lineage>
</organism>
<dbReference type="Gene3D" id="1.10.10.60">
    <property type="entry name" value="Homeodomain-like"/>
    <property type="match status" value="2"/>
</dbReference>
<dbReference type="PROSITE" id="PS00041">
    <property type="entry name" value="HTH_ARAC_FAMILY_1"/>
    <property type="match status" value="1"/>
</dbReference>
<keyword evidence="1" id="KW-0805">Transcription regulation</keyword>
<gene>
    <name evidence="6" type="ORF">EJQ19_06135</name>
</gene>
<dbReference type="EMBL" id="RXHU01000015">
    <property type="protein sequence ID" value="RTE10838.1"/>
    <property type="molecule type" value="Genomic_DNA"/>
</dbReference>
<name>A0A430JIH2_9BACL</name>
<evidence type="ECO:0000259" key="5">
    <source>
        <dbReference type="PROSITE" id="PS01124"/>
    </source>
</evidence>
<feature type="domain" description="HTH araC/xylS-type" evidence="5">
    <location>
        <begin position="648"/>
        <end position="747"/>
    </location>
</feature>
<dbReference type="PANTHER" id="PTHR43280:SF2">
    <property type="entry name" value="HTH-TYPE TRANSCRIPTIONAL REGULATOR EXSA"/>
    <property type="match status" value="1"/>
</dbReference>
<sequence length="753" mass="86243">MIKRFRFNLAYNTLFFKLMVSFLCVIILLASCNLFTYIHLRQKLYKEIVRNNELGMEQTVENYENQFRMTQSMLIALMRSDTWSANLELLDRVPENKRYDLIPEIKEDLAALYTNPFLQLDNFILIFRTAGFVLEKEGTSSIDDMFAKYYSSSEYPADFWRKATIGHSFMQVLPVAEYAEKTMGKTRSLGALMPILFKAVQYGEVYGLLMVNSQRLYTAFGQSGDSTFYILDRSGTPLFASAPSEGMQGAASLPREDTYHERNGNFYTFYKKGADTGFTYMRVVPIASIASEMMRMNLILISLLSTTVVVAIITSLLFSMRLNNPLRRILEMLEHNSPSTLPTSSSIREYAILIDRMSRIMQTNELIRTDLDKKNTLVRQFAYTNKVKNIPMAPSLADIEELAQADRPFAAVLYEIAFKNQEREYDEEMLILRRLIHGLLSSMDVVTLQIEQNRFMSLIFDPGSRDEIVHILETLKQLLHADNYLYMTIAASPIYEVNTSFTEAYGHLSALLKERRLNGDTQIITGLGTSSYRMKLTTGEELHALLLSGNENAVLEWIDRQLNQLNRKDAAVGEYQEFARGAADQAEKTLTKLNMNMPMLMEKLIPSSFDALNCFYSVKQYQDWFRKLIIPILAAITEKNVTKDPIASFVLEYMEAHLCEDINLDAIAYKLNLTPGYLSGYFKEKTGVNFSDKLNELRINRAKELLTTNMELRIQDVAHCVGYQNVNSFIRMFKRSSGVTPGEYRKSLPSSTS</sequence>
<dbReference type="PRINTS" id="PR00032">
    <property type="entry name" value="HTHARAC"/>
</dbReference>
<keyword evidence="4" id="KW-0472">Membrane</keyword>
<protein>
    <submittedName>
        <fullName evidence="6">Helix-turn-helix domain-containing protein</fullName>
    </submittedName>
</protein>
<dbReference type="Proteomes" id="UP000276128">
    <property type="component" value="Unassembled WGS sequence"/>
</dbReference>
<proteinExistence type="predicted"/>
<keyword evidence="4" id="KW-0812">Transmembrane</keyword>
<dbReference type="PANTHER" id="PTHR43280">
    <property type="entry name" value="ARAC-FAMILY TRANSCRIPTIONAL REGULATOR"/>
    <property type="match status" value="1"/>
</dbReference>
<feature type="transmembrane region" description="Helical" evidence="4">
    <location>
        <begin position="298"/>
        <end position="318"/>
    </location>
</feature>
<dbReference type="GO" id="GO:0003700">
    <property type="term" value="F:DNA-binding transcription factor activity"/>
    <property type="evidence" value="ECO:0007669"/>
    <property type="project" value="InterPro"/>
</dbReference>
<dbReference type="InterPro" id="IPR009057">
    <property type="entry name" value="Homeodomain-like_sf"/>
</dbReference>
<dbReference type="AlphaFoldDB" id="A0A430JIH2"/>
<feature type="transmembrane region" description="Helical" evidence="4">
    <location>
        <begin position="20"/>
        <end position="40"/>
    </location>
</feature>
<dbReference type="InterPro" id="IPR020449">
    <property type="entry name" value="Tscrpt_reg_AraC-type_HTH"/>
</dbReference>
<evidence type="ECO:0000256" key="3">
    <source>
        <dbReference type="ARBA" id="ARBA00023163"/>
    </source>
</evidence>
<dbReference type="OrthoDB" id="2647723at2"/>
<keyword evidence="7" id="KW-1185">Reference proteome</keyword>
<dbReference type="InterPro" id="IPR018062">
    <property type="entry name" value="HTH_AraC-typ_CS"/>
</dbReference>
<dbReference type="InterPro" id="IPR018060">
    <property type="entry name" value="HTH_AraC"/>
</dbReference>
<reference evidence="6 7" key="1">
    <citation type="submission" date="2018-12" db="EMBL/GenBank/DDBJ databases">
        <title>Bacillus ochoae sp. nov., Paenibacillus whitsoniae sp. nov., Paenibacillus spiritus sp. nov. Isolated from the Mars Exploration Rover during spacecraft assembly.</title>
        <authorList>
            <person name="Seuylemezian A."/>
            <person name="Vaishampayan P."/>
        </authorList>
    </citation>
    <scope>NUCLEOTIDE SEQUENCE [LARGE SCALE GENOMIC DNA]</scope>
    <source>
        <strain evidence="6 7">MER 54</strain>
    </source>
</reference>
<keyword evidence="2" id="KW-0238">DNA-binding</keyword>
<keyword evidence="3" id="KW-0804">Transcription</keyword>